<dbReference type="GO" id="GO:0042732">
    <property type="term" value="P:D-xylose metabolic process"/>
    <property type="evidence" value="ECO:0007669"/>
    <property type="project" value="UniProtKB-KW"/>
</dbReference>
<evidence type="ECO:0000256" key="7">
    <source>
        <dbReference type="ARBA" id="ARBA00023277"/>
    </source>
</evidence>
<dbReference type="Pfam" id="PF00370">
    <property type="entry name" value="FGGY_N"/>
    <property type="match status" value="1"/>
</dbReference>
<comment type="caution">
    <text evidence="8">Lacks conserved residue(s) required for the propagation of feature annotation.</text>
</comment>
<dbReference type="GO" id="GO:0005998">
    <property type="term" value="P:xylulose catabolic process"/>
    <property type="evidence" value="ECO:0007669"/>
    <property type="project" value="UniProtKB-UniRule"/>
</dbReference>
<dbReference type="PROSITE" id="PS00445">
    <property type="entry name" value="FGGY_KINASES_2"/>
    <property type="match status" value="1"/>
</dbReference>
<keyword evidence="7 8" id="KW-0119">Carbohydrate metabolism</keyword>
<dbReference type="Gene3D" id="3.30.420.40">
    <property type="match status" value="2"/>
</dbReference>
<dbReference type="InterPro" id="IPR050406">
    <property type="entry name" value="FGGY_Carb_Kinase"/>
</dbReference>
<comment type="caution">
    <text evidence="13">The sequence shown here is derived from an EMBL/GenBank/DDBJ whole genome shotgun (WGS) entry which is preliminary data.</text>
</comment>
<dbReference type="InterPro" id="IPR043129">
    <property type="entry name" value="ATPase_NBD"/>
</dbReference>
<dbReference type="InterPro" id="IPR018483">
    <property type="entry name" value="Carb_kinase_FGGY_CS"/>
</dbReference>
<name>A0A5C8PMG7_9HYPH</name>
<dbReference type="AlphaFoldDB" id="A0A5C8PMG7"/>
<dbReference type="PANTHER" id="PTHR43095:SF6">
    <property type="entry name" value="XYLULOSE KINASE"/>
    <property type="match status" value="1"/>
</dbReference>
<dbReference type="NCBIfam" id="TIGR01312">
    <property type="entry name" value="XylB"/>
    <property type="match status" value="1"/>
</dbReference>
<reference evidence="13 14" key="1">
    <citation type="submission" date="2019-06" db="EMBL/GenBank/DDBJ databases">
        <title>New taxonomy in bacterial strain CC-CFT640, isolated from vineyard.</title>
        <authorList>
            <person name="Lin S.-Y."/>
            <person name="Tsai C.-F."/>
            <person name="Young C.-C."/>
        </authorList>
    </citation>
    <scope>NUCLEOTIDE SEQUENCE [LARGE SCALE GENOMIC DNA]</scope>
    <source>
        <strain evidence="13 14">CC-CFT640</strain>
    </source>
</reference>
<dbReference type="Pfam" id="PF02782">
    <property type="entry name" value="FGGY_C"/>
    <property type="match status" value="1"/>
</dbReference>
<dbReference type="InterPro" id="IPR018485">
    <property type="entry name" value="FGGY_C"/>
</dbReference>
<evidence type="ECO:0000256" key="10">
    <source>
        <dbReference type="RuleBase" id="RU364073"/>
    </source>
</evidence>
<dbReference type="PANTHER" id="PTHR43095">
    <property type="entry name" value="SUGAR KINASE"/>
    <property type="match status" value="1"/>
</dbReference>
<comment type="function">
    <text evidence="8">Catalyzes the phosphorylation of D-xylulose to D-xylulose 5-phosphate.</text>
</comment>
<keyword evidence="3 8" id="KW-0808">Transferase</keyword>
<evidence type="ECO:0000256" key="2">
    <source>
        <dbReference type="ARBA" id="ARBA00022629"/>
    </source>
</evidence>
<feature type="site" description="Important for activity" evidence="8">
    <location>
        <position position="11"/>
    </location>
</feature>
<keyword evidence="14" id="KW-1185">Reference proteome</keyword>
<evidence type="ECO:0000313" key="14">
    <source>
        <dbReference type="Proteomes" id="UP000321638"/>
    </source>
</evidence>
<gene>
    <name evidence="8 10 13" type="primary">xylB</name>
    <name evidence="13" type="ORF">FHP25_14585</name>
</gene>
<dbReference type="CDD" id="cd07808">
    <property type="entry name" value="ASKHA_NBD_FGGY_EcXK-like"/>
    <property type="match status" value="1"/>
</dbReference>
<evidence type="ECO:0000313" key="13">
    <source>
        <dbReference type="EMBL" id="TXL75463.1"/>
    </source>
</evidence>
<dbReference type="PROSITE" id="PS00933">
    <property type="entry name" value="FGGY_KINASES_1"/>
    <property type="match status" value="1"/>
</dbReference>
<evidence type="ECO:0000256" key="6">
    <source>
        <dbReference type="ARBA" id="ARBA00022840"/>
    </source>
</evidence>
<evidence type="ECO:0000256" key="9">
    <source>
        <dbReference type="RuleBase" id="RU003733"/>
    </source>
</evidence>
<dbReference type="EMBL" id="VDUZ01000014">
    <property type="protein sequence ID" value="TXL75463.1"/>
    <property type="molecule type" value="Genomic_DNA"/>
</dbReference>
<feature type="domain" description="Carbohydrate kinase FGGY C-terminal" evidence="12">
    <location>
        <begin position="257"/>
        <end position="439"/>
    </location>
</feature>
<dbReference type="InterPro" id="IPR006000">
    <property type="entry name" value="Xylulokinase"/>
</dbReference>
<keyword evidence="6 8" id="KW-0067">ATP-binding</keyword>
<accession>A0A5C8PMG7</accession>
<evidence type="ECO:0000256" key="4">
    <source>
        <dbReference type="ARBA" id="ARBA00022741"/>
    </source>
</evidence>
<proteinExistence type="inferred from homology"/>
<evidence type="ECO:0000256" key="1">
    <source>
        <dbReference type="ARBA" id="ARBA00009156"/>
    </source>
</evidence>
<dbReference type="OrthoDB" id="9805576at2"/>
<dbReference type="SUPFAM" id="SSF53067">
    <property type="entry name" value="Actin-like ATPase domain"/>
    <property type="match status" value="2"/>
</dbReference>
<evidence type="ECO:0000256" key="5">
    <source>
        <dbReference type="ARBA" id="ARBA00022777"/>
    </source>
</evidence>
<feature type="active site" description="Proton acceptor" evidence="8">
    <location>
        <position position="241"/>
    </location>
</feature>
<comment type="catalytic activity">
    <reaction evidence="8 10">
        <text>D-xylulose + ATP = D-xylulose 5-phosphate + ADP + H(+)</text>
        <dbReference type="Rhea" id="RHEA:10964"/>
        <dbReference type="ChEBI" id="CHEBI:15378"/>
        <dbReference type="ChEBI" id="CHEBI:17140"/>
        <dbReference type="ChEBI" id="CHEBI:30616"/>
        <dbReference type="ChEBI" id="CHEBI:57737"/>
        <dbReference type="ChEBI" id="CHEBI:456216"/>
        <dbReference type="EC" id="2.7.1.17"/>
    </reaction>
</comment>
<dbReference type="HAMAP" id="MF_02220">
    <property type="entry name" value="XylB"/>
    <property type="match status" value="1"/>
</dbReference>
<keyword evidence="5 8" id="KW-0418">Kinase</keyword>
<evidence type="ECO:0000259" key="11">
    <source>
        <dbReference type="Pfam" id="PF00370"/>
    </source>
</evidence>
<dbReference type="PIRSF" id="PIRSF000538">
    <property type="entry name" value="GlpK"/>
    <property type="match status" value="1"/>
</dbReference>
<comment type="similarity">
    <text evidence="1 8 9">Belongs to the FGGY kinase family.</text>
</comment>
<keyword evidence="2 8" id="KW-0859">Xylose metabolism</keyword>
<evidence type="ECO:0000259" key="12">
    <source>
        <dbReference type="Pfam" id="PF02782"/>
    </source>
</evidence>
<dbReference type="EC" id="2.7.1.17" evidence="8 10"/>
<keyword evidence="4 8" id="KW-0547">Nucleotide-binding</keyword>
<feature type="domain" description="Carbohydrate kinase FGGY N-terminal" evidence="11">
    <location>
        <begin position="6"/>
        <end position="248"/>
    </location>
</feature>
<protein>
    <recommendedName>
        <fullName evidence="8 10">Xylulose kinase</fullName>
        <shortName evidence="8 10">Xylulokinase</shortName>
        <ecNumber evidence="8 10">2.7.1.17</ecNumber>
    </recommendedName>
</protein>
<dbReference type="Proteomes" id="UP000321638">
    <property type="component" value="Unassembled WGS sequence"/>
</dbReference>
<sequence length="486" mass="50713">MSEALMYLGIDIGTSSVKAVLVDDTDRLLAEAAHPVPIARPRPLWSEQDPDDWWRAVSTVLDRLAAEAPAGMAAVRAIGLSGQMLGVTLLDAADRPVRPALLWNDGRASAECAALHDVFADFPDIVGCRAMPGFSAPKLLWLSRHEPAGLSRTRRILLPKDYVRLRLTGAHASDRADASAMLLMDTRRGDWHDGIIAACGIDRAWLPRLVDSAEVSGGVRPGLAARWRLAPGTPVVGGAGDNMCAGVGVGAVAPDDAYISLGTSGVYFVANDVFAPARGAGMHTHRHAVAGLYCQQAVVLSAAAALAWIAGVLGRSDIGALLAEVEAAQLSPADTPVFTPYLAGERTPHDDPHLTATFSGLTHSTGPAHLVHAVLEGVALALADGHEALAASGARLRRLTLTGGGARSRLWARLIASAIDMPVSAAVREGPALGAARLARAGAGGPLLAGAEASSDAIVPETALRDALLEKRKAFHAHLRLRRLVP</sequence>
<evidence type="ECO:0000256" key="8">
    <source>
        <dbReference type="HAMAP-Rule" id="MF_02220"/>
    </source>
</evidence>
<dbReference type="GO" id="GO:0004856">
    <property type="term" value="F:D-xylulokinase activity"/>
    <property type="evidence" value="ECO:0007669"/>
    <property type="project" value="UniProtKB-UniRule"/>
</dbReference>
<organism evidence="13 14">
    <name type="scientific">Vineibacter terrae</name>
    <dbReference type="NCBI Taxonomy" id="2586908"/>
    <lineage>
        <taxon>Bacteria</taxon>
        <taxon>Pseudomonadati</taxon>
        <taxon>Pseudomonadota</taxon>
        <taxon>Alphaproteobacteria</taxon>
        <taxon>Hyphomicrobiales</taxon>
        <taxon>Vineibacter</taxon>
    </lineage>
</organism>
<dbReference type="InterPro" id="IPR000577">
    <property type="entry name" value="Carb_kinase_FGGY"/>
</dbReference>
<evidence type="ECO:0000256" key="3">
    <source>
        <dbReference type="ARBA" id="ARBA00022679"/>
    </source>
</evidence>
<dbReference type="RefSeq" id="WP_147847676.1">
    <property type="nucleotide sequence ID" value="NZ_VDUZ01000014.1"/>
</dbReference>
<dbReference type="InterPro" id="IPR018484">
    <property type="entry name" value="FGGY_N"/>
</dbReference>
<dbReference type="GO" id="GO:0005524">
    <property type="term" value="F:ATP binding"/>
    <property type="evidence" value="ECO:0007669"/>
    <property type="project" value="UniProtKB-UniRule"/>
</dbReference>